<proteinExistence type="predicted"/>
<reference evidence="1 2" key="1">
    <citation type="submission" date="2018-08" db="EMBL/GenBank/DDBJ databases">
        <authorList>
            <person name="Laetsch R D."/>
            <person name="Stevens L."/>
            <person name="Kumar S."/>
            <person name="Blaxter L. M."/>
        </authorList>
    </citation>
    <scope>NUCLEOTIDE SEQUENCE [LARGE SCALE GENOMIC DNA]</scope>
</reference>
<name>A0A3P7MET4_ONCOC</name>
<gene>
    <name evidence="1" type="ORF">NOO_LOCUS10828</name>
</gene>
<evidence type="ECO:0000313" key="2">
    <source>
        <dbReference type="Proteomes" id="UP000271087"/>
    </source>
</evidence>
<dbReference type="AlphaFoldDB" id="A0A3P7MET4"/>
<keyword evidence="2" id="KW-1185">Reference proteome</keyword>
<sequence>PKRQRSSPVEYFLTSSTMSSKNFHSFPRLVFHILLGTIVVSATSSHRHRVPIIDLGGADELVGTIREDGTIVDVNPKLNIIHGTV</sequence>
<accession>A0A3P7MET4</accession>
<organism evidence="1 2">
    <name type="scientific">Onchocerca ochengi</name>
    <name type="common">Filarial nematode worm</name>
    <dbReference type="NCBI Taxonomy" id="42157"/>
    <lineage>
        <taxon>Eukaryota</taxon>
        <taxon>Metazoa</taxon>
        <taxon>Ecdysozoa</taxon>
        <taxon>Nematoda</taxon>
        <taxon>Chromadorea</taxon>
        <taxon>Rhabditida</taxon>
        <taxon>Spirurina</taxon>
        <taxon>Spiruromorpha</taxon>
        <taxon>Filarioidea</taxon>
        <taxon>Onchocercidae</taxon>
        <taxon>Onchocerca</taxon>
    </lineage>
</organism>
<dbReference type="OrthoDB" id="10539483at2759"/>
<feature type="non-terminal residue" evidence="1">
    <location>
        <position position="1"/>
    </location>
</feature>
<dbReference type="EMBL" id="UYRW01006680">
    <property type="protein sequence ID" value="VDM94555.1"/>
    <property type="molecule type" value="Genomic_DNA"/>
</dbReference>
<dbReference type="Proteomes" id="UP000271087">
    <property type="component" value="Unassembled WGS sequence"/>
</dbReference>
<evidence type="ECO:0000313" key="1">
    <source>
        <dbReference type="EMBL" id="VDM94555.1"/>
    </source>
</evidence>
<protein>
    <submittedName>
        <fullName evidence="1">Uncharacterized protein</fullName>
    </submittedName>
</protein>